<feature type="signal peptide" evidence="1">
    <location>
        <begin position="1"/>
        <end position="20"/>
    </location>
</feature>
<organism evidence="2 4">
    <name type="scientific">Aminobacter aminovorans</name>
    <name type="common">Chelatobacter heintzii</name>
    <dbReference type="NCBI Taxonomy" id="83263"/>
    <lineage>
        <taxon>Bacteria</taxon>
        <taxon>Pseudomonadati</taxon>
        <taxon>Pseudomonadota</taxon>
        <taxon>Alphaproteobacteria</taxon>
        <taxon>Hyphomicrobiales</taxon>
        <taxon>Phyllobacteriaceae</taxon>
        <taxon>Aminobacter</taxon>
    </lineage>
</organism>
<evidence type="ECO:0000256" key="1">
    <source>
        <dbReference type="SAM" id="SignalP"/>
    </source>
</evidence>
<dbReference type="Pfam" id="PF03928">
    <property type="entry name" value="HbpS-like"/>
    <property type="match status" value="1"/>
</dbReference>
<proteinExistence type="predicted"/>
<dbReference type="InterPro" id="IPR052517">
    <property type="entry name" value="GlcG_carb_metab_protein"/>
</dbReference>
<keyword evidence="5" id="KW-1185">Reference proteome</keyword>
<dbReference type="KEGG" id="aak:AA2016_3381"/>
<protein>
    <submittedName>
        <fullName evidence="3">Uncharacterized protein GlcG (DUF336 family)</fullName>
    </submittedName>
</protein>
<evidence type="ECO:0000313" key="2">
    <source>
        <dbReference type="EMBL" id="AMS42303.1"/>
    </source>
</evidence>
<dbReference type="AlphaFoldDB" id="A0AAC8YPY1"/>
<evidence type="ECO:0000313" key="4">
    <source>
        <dbReference type="Proteomes" id="UP000075755"/>
    </source>
</evidence>
<name>A0AAC8YPY1_AMIAI</name>
<gene>
    <name evidence="2" type="ORF">AA2016_3381</name>
    <name evidence="3" type="ORF">FHS67_005449</name>
</gene>
<reference evidence="3 5" key="2">
    <citation type="submission" date="2020-08" db="EMBL/GenBank/DDBJ databases">
        <title>Genomic Encyclopedia of Type Strains, Phase IV (KMG-IV): sequencing the most valuable type-strain genomes for metagenomic binning, comparative biology and taxonomic classification.</title>
        <authorList>
            <person name="Goeker M."/>
        </authorList>
    </citation>
    <scope>NUCLEOTIDE SEQUENCE [LARGE SCALE GENOMIC DNA]</scope>
    <source>
        <strain evidence="3 5">DSM 10368</strain>
    </source>
</reference>
<dbReference type="Gene3D" id="3.30.450.150">
    <property type="entry name" value="Haem-degrading domain"/>
    <property type="match status" value="1"/>
</dbReference>
<feature type="chain" id="PRO_5042085494" evidence="1">
    <location>
        <begin position="21"/>
        <end position="169"/>
    </location>
</feature>
<sequence>MSKRLLVATALVAWLPTLGAAEEMAKPVLGYEAAGRMIAACIAAQAAAGHAKVNVVVVDDGGRLIAAARQDRACKACTDIAENKATTSALYAAPTRAMADLSFGVKRDGVDAGLPGAAFVPGLVAFAGGLPIKTPAGDVIGGIGVSGASEDQDESCAQAGLDAVSKSLD</sequence>
<reference evidence="2 4" key="1">
    <citation type="submission" date="2016-03" db="EMBL/GenBank/DDBJ databases">
        <title>Complete genome of Aminobacter aminovorans KCTC 2477.</title>
        <authorList>
            <person name="Kim K.M."/>
        </authorList>
    </citation>
    <scope>NUCLEOTIDE SEQUENCE [LARGE SCALE GENOMIC DNA]</scope>
    <source>
        <strain evidence="2 4">KCTC 2477</strain>
    </source>
</reference>
<dbReference type="EMBL" id="JACICB010000025">
    <property type="protein sequence ID" value="MBB3709106.1"/>
    <property type="molecule type" value="Genomic_DNA"/>
</dbReference>
<dbReference type="EMBL" id="CP015005">
    <property type="protein sequence ID" value="AMS42303.1"/>
    <property type="molecule type" value="Genomic_DNA"/>
</dbReference>
<dbReference type="Proteomes" id="UP000577697">
    <property type="component" value="Unassembled WGS sequence"/>
</dbReference>
<dbReference type="SUPFAM" id="SSF143744">
    <property type="entry name" value="GlcG-like"/>
    <property type="match status" value="1"/>
</dbReference>
<keyword evidence="1" id="KW-0732">Signal</keyword>
<dbReference type="RefSeq" id="WP_208993646.1">
    <property type="nucleotide sequence ID" value="NZ_CP015005.1"/>
</dbReference>
<dbReference type="PANTHER" id="PTHR34309:SF1">
    <property type="entry name" value="PROTEIN GLCG"/>
    <property type="match status" value="1"/>
</dbReference>
<accession>A0AAC8YPY1</accession>
<dbReference type="InterPro" id="IPR038084">
    <property type="entry name" value="PduO/GlcC-like_sf"/>
</dbReference>
<dbReference type="InterPro" id="IPR005624">
    <property type="entry name" value="PduO/GlcC-like"/>
</dbReference>
<evidence type="ECO:0000313" key="3">
    <source>
        <dbReference type="EMBL" id="MBB3709106.1"/>
    </source>
</evidence>
<evidence type="ECO:0000313" key="5">
    <source>
        <dbReference type="Proteomes" id="UP000577697"/>
    </source>
</evidence>
<dbReference type="PANTHER" id="PTHR34309">
    <property type="entry name" value="SLR1406 PROTEIN"/>
    <property type="match status" value="1"/>
</dbReference>
<dbReference type="Proteomes" id="UP000075755">
    <property type="component" value="Chromosome"/>
</dbReference>